<dbReference type="EMBL" id="JBHMFI010000001">
    <property type="protein sequence ID" value="MFB9071207.1"/>
    <property type="molecule type" value="Genomic_DNA"/>
</dbReference>
<comment type="caution">
    <text evidence="4">The sequence shown here is derived from an EMBL/GenBank/DDBJ whole genome shotgun (WGS) entry which is preliminary data.</text>
</comment>
<sequence>MANLREAQKRMTRQLLLDAGVEVMTEKGYGPTTVDQIALAAGATRATFYLHFTSKAELVRFIVERADELLTSADRPPLPEMVASNDPATIRAFLGLKFDQWPEIKPYMMISLQAAAADPEIQGAMDAWHDRAIGAMESGLDAADRFGPDSRRIRCAMAFGQLVYMSQRWFRLGWSIDREELLNRMTASWTELLCDPQ</sequence>
<evidence type="ECO:0000259" key="3">
    <source>
        <dbReference type="PROSITE" id="PS50977"/>
    </source>
</evidence>
<dbReference type="PANTHER" id="PTHR30055:SF226">
    <property type="entry name" value="HTH-TYPE TRANSCRIPTIONAL REGULATOR PKSA"/>
    <property type="match status" value="1"/>
</dbReference>
<dbReference type="SUPFAM" id="SSF46689">
    <property type="entry name" value="Homeodomain-like"/>
    <property type="match status" value="1"/>
</dbReference>
<evidence type="ECO:0000256" key="1">
    <source>
        <dbReference type="ARBA" id="ARBA00023125"/>
    </source>
</evidence>
<evidence type="ECO:0000313" key="4">
    <source>
        <dbReference type="EMBL" id="MFB9071207.1"/>
    </source>
</evidence>
<accession>A0ABV5FWY2</accession>
<proteinExistence type="predicted"/>
<dbReference type="PROSITE" id="PS50977">
    <property type="entry name" value="HTH_TETR_2"/>
    <property type="match status" value="1"/>
</dbReference>
<evidence type="ECO:0000256" key="2">
    <source>
        <dbReference type="PROSITE-ProRule" id="PRU00335"/>
    </source>
</evidence>
<keyword evidence="1 2" id="KW-0238">DNA-binding</keyword>
<reference evidence="4 5" key="1">
    <citation type="submission" date="2024-09" db="EMBL/GenBank/DDBJ databases">
        <authorList>
            <person name="Sun Q."/>
            <person name="Mori K."/>
        </authorList>
    </citation>
    <scope>NUCLEOTIDE SEQUENCE [LARGE SCALE GENOMIC DNA]</scope>
    <source>
        <strain evidence="4 5">CCM 7609</strain>
    </source>
</reference>
<dbReference type="InterPro" id="IPR023772">
    <property type="entry name" value="DNA-bd_HTH_TetR-type_CS"/>
</dbReference>
<dbReference type="InterPro" id="IPR001647">
    <property type="entry name" value="HTH_TetR"/>
</dbReference>
<dbReference type="PANTHER" id="PTHR30055">
    <property type="entry name" value="HTH-TYPE TRANSCRIPTIONAL REGULATOR RUTR"/>
    <property type="match status" value="1"/>
</dbReference>
<feature type="domain" description="HTH tetR-type" evidence="3">
    <location>
        <begin position="10"/>
        <end position="70"/>
    </location>
</feature>
<organism evidence="4 5">
    <name type="scientific">Citricoccus parietis</name>
    <dbReference type="NCBI Taxonomy" id="592307"/>
    <lineage>
        <taxon>Bacteria</taxon>
        <taxon>Bacillati</taxon>
        <taxon>Actinomycetota</taxon>
        <taxon>Actinomycetes</taxon>
        <taxon>Micrococcales</taxon>
        <taxon>Micrococcaceae</taxon>
        <taxon>Citricoccus</taxon>
    </lineage>
</organism>
<dbReference type="Pfam" id="PF00440">
    <property type="entry name" value="TetR_N"/>
    <property type="match status" value="1"/>
</dbReference>
<gene>
    <name evidence="4" type="ORF">ACFFX0_08365</name>
</gene>
<dbReference type="Gene3D" id="1.10.357.10">
    <property type="entry name" value="Tetracycline Repressor, domain 2"/>
    <property type="match status" value="1"/>
</dbReference>
<name>A0ABV5FWY2_9MICC</name>
<dbReference type="PRINTS" id="PR00455">
    <property type="entry name" value="HTHTETR"/>
</dbReference>
<dbReference type="InterPro" id="IPR050109">
    <property type="entry name" value="HTH-type_TetR-like_transc_reg"/>
</dbReference>
<keyword evidence="5" id="KW-1185">Reference proteome</keyword>
<dbReference type="InterPro" id="IPR009057">
    <property type="entry name" value="Homeodomain-like_sf"/>
</dbReference>
<feature type="DNA-binding region" description="H-T-H motif" evidence="2">
    <location>
        <begin position="33"/>
        <end position="52"/>
    </location>
</feature>
<dbReference type="PROSITE" id="PS01081">
    <property type="entry name" value="HTH_TETR_1"/>
    <property type="match status" value="1"/>
</dbReference>
<dbReference type="Proteomes" id="UP001589575">
    <property type="component" value="Unassembled WGS sequence"/>
</dbReference>
<evidence type="ECO:0000313" key="5">
    <source>
        <dbReference type="Proteomes" id="UP001589575"/>
    </source>
</evidence>
<protein>
    <submittedName>
        <fullName evidence="4">TetR/AcrR family transcriptional regulator</fullName>
    </submittedName>
</protein>